<dbReference type="GO" id="GO:0140694">
    <property type="term" value="P:membraneless organelle assembly"/>
    <property type="evidence" value="ECO:0007669"/>
    <property type="project" value="UniProtKB-ARBA"/>
</dbReference>
<organism evidence="9 10">
    <name type="scientific">Synchytrium microbalum</name>
    <dbReference type="NCBI Taxonomy" id="1806994"/>
    <lineage>
        <taxon>Eukaryota</taxon>
        <taxon>Fungi</taxon>
        <taxon>Fungi incertae sedis</taxon>
        <taxon>Chytridiomycota</taxon>
        <taxon>Chytridiomycota incertae sedis</taxon>
        <taxon>Chytridiomycetes</taxon>
        <taxon>Synchytriales</taxon>
        <taxon>Synchytriaceae</taxon>
        <taxon>Synchytrium</taxon>
    </lineage>
</organism>
<dbReference type="GO" id="GO:0007018">
    <property type="term" value="P:microtubule-based movement"/>
    <property type="evidence" value="ECO:0007669"/>
    <property type="project" value="InterPro"/>
</dbReference>
<evidence type="ECO:0000256" key="7">
    <source>
        <dbReference type="SAM" id="MobiDB-lite"/>
    </source>
</evidence>
<dbReference type="CDD" id="cd01374">
    <property type="entry name" value="KISc_CENP_E"/>
    <property type="match status" value="1"/>
</dbReference>
<dbReference type="GO" id="GO:0008017">
    <property type="term" value="F:microtubule binding"/>
    <property type="evidence" value="ECO:0007669"/>
    <property type="project" value="InterPro"/>
</dbReference>
<sequence length="2230" mass="250258">MEGTDNIHVGVRVRPLNDRELNAKEQAVWVVNQATHSISQITLDGRPVPGCVYSFDSLFDASSTTETVYNTIVREIIHSAMQGVNGTIFAYGMTSSGKTHTMQGSPEEPGVIPLTIADIFNTIMAIPEREFLLRISYLEIYNEVIKDLLNPENDNLKIHENVNKEIYVGGLGEVVVSEAADVEEVLTRGERNRHKGVTNMNERSSRSHTLFRMVIESRERCGDVTKDGRPSLTGAVRVSCLNLVDLAGSERVGHTGADGLRLKEGAMINKSLLTLGLVIGKLADGGDKVHIPYRDSRLTRILQPSLGGNARTAIICTVTAASNYSEETLSTLKFASRAKTIRNRPEVNEMPSDETLLRKYREEIGVLRKQLEEVKHRNVSQPVVNAIVEDAGQQGAEESRDQYETKLAEQESEKARLVVQLENLKKMILDASHLNLEPPPERVKKAKRRQTWFPGVSRSQSSENEARGGMVAAEGQASRHVEFEAMWNEKKRKLSLNPESDVSAAKRFHPELVELIERNGDTFTALETLRTQNEQIVKSIKNLMSEETNRRELVPEVQPIHDILEISRLENARTQYNLQQLMLEHAETVEFANLEHQMMLESAESSDRQTQMELAQLRDKVAQLEQDHEMHQAKEQSWQEAHSILKAENGKLQARTQTEIRTLTQDLTNAISNMATLEKEKAQYDKIKQKLQTQVTDLTTQLTEKTQRERRVLAEHQQQNDEMALMEAQLKTARVKSKEYQTQCEVLASELEEMRRIEAEDGWKIQAKALTNDKVKLQQENADLQVRYDEIVAELESVKSEFDTQVTSLISDKSTLEKNIVDINSRHEVTLAELGSVSSGLQSQVETLSSDKLSLEQKIVNINSSHTGVVAELRSLNAGLQSQVETLSGEKSALEQQIVDINSKHDTIVADLESLNSGLQSEVETLSTDKSTLEQQIADINRKHEGAVADLESINSGFQSQVETLSDDKSTLEQQIVVINSKHEKIVADLESLNTGLQSQIESLSDLKSALEQQIVDMNSNHETIVADLASLNSGLQSQVATLSTDKSTLEQQIMDINSNHEGVVAELVSLNSGLQSQVETLSEEKSTIEQQIVDINSQHEALVADLESLNCGLQSQVETLSRDRSTLENAIADLQFEHGEHVTALTDNNQNLQKQLDALQAQGKQNLEEYQLKVKEVKQSHAIEIEALNAVADEANQSLMNATSQLKNLESSLNDLTVINKNHQIQQKALTDEIAAVHTIAQEWEAKFIESDRKSHNLQAVLEQRGAELKALQEVASEDNQKLVSAVERHTAQESKLSDLMNVIATRETEYEMKLESEREQSQSLMAQVSSQHQAEIEVSRQKISELEAQIEGHVAQMKLANENISKLQHECSSLTAALNESRSVCDGLEERCLILDNDLASQNETMASRIQTLNADFDLLQTALLQKQDELAQSAAINEKIHAEMRANLEEYEEAARKYQSDAESHRRDADIVVKQLQQKIQEKEAEMQAIRDSMDKDATARHQQLTGLESELAKAQDSLEQAQETIANLESEYEALILEHDTKSASVDELEHCIQTIRDDLSGRIGELENEATKQAAKHLTEIEALQASQTDLLSQKQALEEELEIITNERNELGERAVSQLELIVSVEKERRLIRQELDQVLVEKQGLDQKCTDYDELVQVLKLEKTEIERLLEDAKKEAQAYESQVTEVAELYLSQKTKVEEEISSLQTQLGKSSQLVANLESRLSASIEDSESRLSQIQAESRKQVMGLETALKEAKALSESQALELNQLRQRTKDLESDLTKSTAEGIDELEAARQNVRELETRIAVYLEDSEKQQVEYDANVAEVMSQLASLEEERAIANSQYEEGRKAQIDLESRVSELTANTRAYESALDESRAKIAALTTKLLSARTDQEADRQVIEESRQQVVDLEYRVASAVADKDVQILELERSRQQIAGLESRLSLTSSERERFSQEAAMARHQEQLFVQLEEDKRRVVNELAQVNEQMTALSARLAITTAENESLQTAAFDQHQNSELIEKLKVEKAQKEAEATDLKKKLDGLQTMYDTLEGRFDELESDKKHALSESEKKIRVSQQELQQFRDLVNAEKSKYSKELRYNFEELEKAREEVKALQSQLVAISARKEQLEKENVSATAEKSAKSTAQPLPHPPSIPQQQNVPEKRTTRAATAAGPAPAPPVAAYRKQRKDVKTTFDKPKASTSAGNQSTTKSDDLEIDQEQCHQQ</sequence>
<dbReference type="InterPro" id="IPR036961">
    <property type="entry name" value="Kinesin_motor_dom_sf"/>
</dbReference>
<gene>
    <name evidence="9" type="ORF">SmJEL517_g01654</name>
</gene>
<dbReference type="Gene3D" id="1.10.287.1490">
    <property type="match status" value="1"/>
</dbReference>
<dbReference type="GO" id="GO:0033044">
    <property type="term" value="P:regulation of chromosome organization"/>
    <property type="evidence" value="ECO:0007669"/>
    <property type="project" value="UniProtKB-ARBA"/>
</dbReference>
<comment type="similarity">
    <text evidence="5">Belongs to the TRAFAC class myosin-kinesin ATPase superfamily. Kinesin family.</text>
</comment>
<evidence type="ECO:0000256" key="2">
    <source>
        <dbReference type="ARBA" id="ARBA00022840"/>
    </source>
</evidence>
<dbReference type="OrthoDB" id="3176171at2759"/>
<dbReference type="GO" id="GO:0043515">
    <property type="term" value="F:kinetochore binding"/>
    <property type="evidence" value="ECO:0007669"/>
    <property type="project" value="UniProtKB-ARBA"/>
</dbReference>
<evidence type="ECO:0000259" key="8">
    <source>
        <dbReference type="PROSITE" id="PS50067"/>
    </source>
</evidence>
<dbReference type="GO" id="GO:0042327">
    <property type="term" value="P:positive regulation of phosphorylation"/>
    <property type="evidence" value="ECO:0007669"/>
    <property type="project" value="UniProtKB-ARBA"/>
</dbReference>
<evidence type="ECO:0000313" key="9">
    <source>
        <dbReference type="EMBL" id="TPX36162.1"/>
    </source>
</evidence>
<feature type="coiled-coil region" evidence="6">
    <location>
        <begin position="357"/>
        <end position="427"/>
    </location>
</feature>
<dbReference type="GO" id="GO:0000278">
    <property type="term" value="P:mitotic cell cycle"/>
    <property type="evidence" value="ECO:0007669"/>
    <property type="project" value="UniProtKB-ARBA"/>
</dbReference>
<evidence type="ECO:0000256" key="5">
    <source>
        <dbReference type="PROSITE-ProRule" id="PRU00283"/>
    </source>
</evidence>
<accession>A0A507C990</accession>
<feature type="coiled-coil region" evidence="6">
    <location>
        <begin position="1331"/>
        <end position="1379"/>
    </location>
</feature>
<comment type="caution">
    <text evidence="9">The sequence shown here is derived from an EMBL/GenBank/DDBJ whole genome shotgun (WGS) entry which is preliminary data.</text>
</comment>
<dbReference type="GO" id="GO:0008608">
    <property type="term" value="P:attachment of spindle microtubules to kinetochore"/>
    <property type="evidence" value="ECO:0007669"/>
    <property type="project" value="UniProtKB-ARBA"/>
</dbReference>
<dbReference type="RefSeq" id="XP_031026475.1">
    <property type="nucleotide sequence ID" value="XM_031167582.1"/>
</dbReference>
<feature type="compositionally biased region" description="Polar residues" evidence="7">
    <location>
        <begin position="2205"/>
        <end position="2215"/>
    </location>
</feature>
<feature type="coiled-coil region" evidence="6">
    <location>
        <begin position="987"/>
        <end position="1021"/>
    </location>
</feature>
<dbReference type="GO" id="GO:0000226">
    <property type="term" value="P:microtubule cytoskeleton organization"/>
    <property type="evidence" value="ECO:0007669"/>
    <property type="project" value="UniProtKB-ARBA"/>
</dbReference>
<dbReference type="GO" id="GO:0005524">
    <property type="term" value="F:ATP binding"/>
    <property type="evidence" value="ECO:0007669"/>
    <property type="project" value="UniProtKB-UniRule"/>
</dbReference>
<feature type="region of interest" description="Disordered" evidence="7">
    <location>
        <begin position="442"/>
        <end position="468"/>
    </location>
</feature>
<proteinExistence type="inferred from homology"/>
<keyword evidence="1 5" id="KW-0547">Nucleotide-binding</keyword>
<feature type="coiled-coil region" evidence="6">
    <location>
        <begin position="1586"/>
        <end position="1620"/>
    </location>
</feature>
<evidence type="ECO:0000256" key="1">
    <source>
        <dbReference type="ARBA" id="ARBA00022741"/>
    </source>
</evidence>
<keyword evidence="2 5" id="KW-0067">ATP-binding</keyword>
<reference evidence="9 10" key="1">
    <citation type="journal article" date="2019" name="Sci. Rep.">
        <title>Comparative genomics of chytrid fungi reveal insights into the obligate biotrophic and pathogenic lifestyle of Synchytrium endobioticum.</title>
        <authorList>
            <person name="van de Vossenberg B.T.L.H."/>
            <person name="Warris S."/>
            <person name="Nguyen H.D.T."/>
            <person name="van Gent-Pelzer M.P.E."/>
            <person name="Joly D.L."/>
            <person name="van de Geest H.C."/>
            <person name="Bonants P.J.M."/>
            <person name="Smith D.S."/>
            <person name="Levesque C.A."/>
            <person name="van der Lee T.A.J."/>
        </authorList>
    </citation>
    <scope>NUCLEOTIDE SEQUENCE [LARGE SCALE GENOMIC DNA]</scope>
    <source>
        <strain evidence="9 10">JEL517</strain>
    </source>
</reference>
<feature type="region of interest" description="Disordered" evidence="7">
    <location>
        <begin position="2132"/>
        <end position="2230"/>
    </location>
</feature>
<keyword evidence="3 6" id="KW-0175">Coiled coil</keyword>
<feature type="domain" description="Kinesin motor" evidence="8">
    <location>
        <begin position="6"/>
        <end position="341"/>
    </location>
</feature>
<evidence type="ECO:0000256" key="4">
    <source>
        <dbReference type="ARBA" id="ARBA00023175"/>
    </source>
</evidence>
<evidence type="ECO:0000313" key="10">
    <source>
        <dbReference type="Proteomes" id="UP000319731"/>
    </source>
</evidence>
<dbReference type="STRING" id="1806994.A0A507C990"/>
<evidence type="ECO:0000256" key="6">
    <source>
        <dbReference type="SAM" id="Coils"/>
    </source>
</evidence>
<keyword evidence="4 5" id="KW-0505">Motor protein</keyword>
<feature type="compositionally biased region" description="Low complexity" evidence="7">
    <location>
        <begin position="2140"/>
        <end position="2151"/>
    </location>
</feature>
<evidence type="ECO:0000256" key="3">
    <source>
        <dbReference type="ARBA" id="ARBA00023054"/>
    </source>
</evidence>
<dbReference type="SMART" id="SM00129">
    <property type="entry name" value="KISc"/>
    <property type="match status" value="1"/>
</dbReference>
<dbReference type="GeneID" id="42002879"/>
<protein>
    <recommendedName>
        <fullName evidence="8">Kinesin motor domain-containing protein</fullName>
    </recommendedName>
</protein>
<dbReference type="FunFam" id="3.40.850.10:FF:000026">
    <property type="entry name" value="Centromere-associated protein E"/>
    <property type="match status" value="1"/>
</dbReference>
<feature type="coiled-coil region" evidence="6">
    <location>
        <begin position="600"/>
        <end position="801"/>
    </location>
</feature>
<feature type="binding site" evidence="5">
    <location>
        <begin position="92"/>
        <end position="99"/>
    </location>
    <ligand>
        <name>ATP</name>
        <dbReference type="ChEBI" id="CHEBI:30616"/>
    </ligand>
</feature>
<dbReference type="EMBL" id="QEAO01000005">
    <property type="protein sequence ID" value="TPX36162.1"/>
    <property type="molecule type" value="Genomic_DNA"/>
</dbReference>
<feature type="coiled-coil region" evidence="6">
    <location>
        <begin position="1659"/>
        <end position="1715"/>
    </location>
</feature>
<name>A0A507C990_9FUNG</name>
<dbReference type="PROSITE" id="PS50067">
    <property type="entry name" value="KINESIN_MOTOR_2"/>
    <property type="match status" value="1"/>
</dbReference>
<dbReference type="InterPro" id="IPR001752">
    <property type="entry name" value="Kinesin_motor_dom"/>
</dbReference>
<dbReference type="GO" id="GO:0003777">
    <property type="term" value="F:microtubule motor activity"/>
    <property type="evidence" value="ECO:0007669"/>
    <property type="project" value="InterPro"/>
</dbReference>
<feature type="compositionally biased region" description="Basic and acidic residues" evidence="7">
    <location>
        <begin position="2195"/>
        <end position="2204"/>
    </location>
</feature>
<dbReference type="InterPro" id="IPR027417">
    <property type="entry name" value="P-loop_NTPase"/>
</dbReference>
<dbReference type="GO" id="GO:0005874">
    <property type="term" value="C:microtubule"/>
    <property type="evidence" value="ECO:0007669"/>
    <property type="project" value="TreeGrafter"/>
</dbReference>
<dbReference type="SUPFAM" id="SSF52540">
    <property type="entry name" value="P-loop containing nucleoside triphosphate hydrolases"/>
    <property type="match status" value="1"/>
</dbReference>
<feature type="coiled-coil region" evidence="6">
    <location>
        <begin position="1072"/>
        <end position="1227"/>
    </location>
</feature>
<dbReference type="Pfam" id="PF00225">
    <property type="entry name" value="Kinesin"/>
    <property type="match status" value="1"/>
</dbReference>
<dbReference type="GO" id="GO:0000779">
    <property type="term" value="C:condensed chromosome, centromeric region"/>
    <property type="evidence" value="ECO:0007669"/>
    <property type="project" value="UniProtKB-ARBA"/>
</dbReference>
<feature type="coiled-coil region" evidence="6">
    <location>
        <begin position="1444"/>
        <end position="1542"/>
    </location>
</feature>
<dbReference type="Proteomes" id="UP000319731">
    <property type="component" value="Unassembled WGS sequence"/>
</dbReference>
<dbReference type="PRINTS" id="PR00380">
    <property type="entry name" value="KINESINHEAVY"/>
</dbReference>
<dbReference type="PANTHER" id="PTHR47968">
    <property type="entry name" value="CENTROMERE PROTEIN E"/>
    <property type="match status" value="1"/>
</dbReference>
<feature type="coiled-coil region" evidence="6">
    <location>
        <begin position="1759"/>
        <end position="1857"/>
    </location>
</feature>
<feature type="coiled-coil region" evidence="6">
    <location>
        <begin position="870"/>
        <end position="943"/>
    </location>
</feature>
<dbReference type="GO" id="GO:1901987">
    <property type="term" value="P:regulation of cell cycle phase transition"/>
    <property type="evidence" value="ECO:0007669"/>
    <property type="project" value="UniProtKB-ARBA"/>
</dbReference>
<keyword evidence="10" id="KW-1185">Reference proteome</keyword>
<dbReference type="PANTHER" id="PTHR47968:SF75">
    <property type="entry name" value="CENTROMERE-ASSOCIATED PROTEIN E"/>
    <property type="match status" value="1"/>
</dbReference>
<dbReference type="InterPro" id="IPR027640">
    <property type="entry name" value="Kinesin-like_fam"/>
</dbReference>
<dbReference type="Gene3D" id="3.40.850.10">
    <property type="entry name" value="Kinesin motor domain"/>
    <property type="match status" value="1"/>
</dbReference>